<proteinExistence type="predicted"/>
<dbReference type="AlphaFoldDB" id="A0A5B0M260"/>
<comment type="caution">
    <text evidence="1">The sequence shown here is derived from an EMBL/GenBank/DDBJ whole genome shotgun (WGS) entry which is preliminary data.</text>
</comment>
<keyword evidence="2" id="KW-1185">Reference proteome</keyword>
<evidence type="ECO:0000313" key="2">
    <source>
        <dbReference type="Proteomes" id="UP000324748"/>
    </source>
</evidence>
<dbReference type="EMBL" id="VSWC01000171">
    <property type="protein sequence ID" value="KAA1070681.1"/>
    <property type="molecule type" value="Genomic_DNA"/>
</dbReference>
<protein>
    <submittedName>
        <fullName evidence="1">Uncharacterized protein</fullName>
    </submittedName>
</protein>
<dbReference type="Proteomes" id="UP000324748">
    <property type="component" value="Unassembled WGS sequence"/>
</dbReference>
<sequence>MALKPLRLSCQNGLLPRKSLPSVGVGDSEAISGQERREKGLVVKFVYFMDPLLSINQMYGEINEAFDLGLLSSH</sequence>
<name>A0A5B0M260_PUCGR</name>
<organism evidence="1 2">
    <name type="scientific">Puccinia graminis f. sp. tritici</name>
    <dbReference type="NCBI Taxonomy" id="56615"/>
    <lineage>
        <taxon>Eukaryota</taxon>
        <taxon>Fungi</taxon>
        <taxon>Dikarya</taxon>
        <taxon>Basidiomycota</taxon>
        <taxon>Pucciniomycotina</taxon>
        <taxon>Pucciniomycetes</taxon>
        <taxon>Pucciniales</taxon>
        <taxon>Pucciniaceae</taxon>
        <taxon>Puccinia</taxon>
    </lineage>
</organism>
<accession>A0A5B0M260</accession>
<evidence type="ECO:0000313" key="1">
    <source>
        <dbReference type="EMBL" id="KAA1070681.1"/>
    </source>
</evidence>
<reference evidence="1 2" key="1">
    <citation type="submission" date="2019-05" db="EMBL/GenBank/DDBJ databases">
        <title>Emergence of the Ug99 lineage of the wheat stem rust pathogen through somatic hybridization.</title>
        <authorList>
            <person name="Li F."/>
            <person name="Upadhyaya N.M."/>
            <person name="Sperschneider J."/>
            <person name="Matny O."/>
            <person name="Nguyen-Phuc H."/>
            <person name="Mago R."/>
            <person name="Raley C."/>
            <person name="Miller M.E."/>
            <person name="Silverstein K.A.T."/>
            <person name="Henningsen E."/>
            <person name="Hirsch C.D."/>
            <person name="Visser B."/>
            <person name="Pretorius Z.A."/>
            <person name="Steffenson B.J."/>
            <person name="Schwessinger B."/>
            <person name="Dodds P.N."/>
            <person name="Figueroa M."/>
        </authorList>
    </citation>
    <scope>NUCLEOTIDE SEQUENCE [LARGE SCALE GENOMIC DNA]</scope>
    <source>
        <strain evidence="1">21-0</strain>
    </source>
</reference>
<gene>
    <name evidence="1" type="ORF">PGT21_021005</name>
</gene>